<dbReference type="SUPFAM" id="SSF56281">
    <property type="entry name" value="Metallo-hydrolase/oxidoreductase"/>
    <property type="match status" value="1"/>
</dbReference>
<feature type="domain" description="Metallo-beta-lactamase" evidence="7">
    <location>
        <begin position="539"/>
        <end position="736"/>
    </location>
</feature>
<organism evidence="8 9">
    <name type="scientific">Thermobifida fusca TM51</name>
    <dbReference type="NCBI Taxonomy" id="1169414"/>
    <lineage>
        <taxon>Bacteria</taxon>
        <taxon>Bacillati</taxon>
        <taxon>Actinomycetota</taxon>
        <taxon>Actinomycetes</taxon>
        <taxon>Streptosporangiales</taxon>
        <taxon>Nocardiopsidaceae</taxon>
        <taxon>Thermobifida</taxon>
    </lineage>
</organism>
<evidence type="ECO:0000256" key="2">
    <source>
        <dbReference type="ARBA" id="ARBA00022475"/>
    </source>
</evidence>
<feature type="transmembrane region" description="Helical" evidence="6">
    <location>
        <begin position="309"/>
        <end position="326"/>
    </location>
</feature>
<evidence type="ECO:0000313" key="9">
    <source>
        <dbReference type="Proteomes" id="UP000014184"/>
    </source>
</evidence>
<dbReference type="Proteomes" id="UP000014184">
    <property type="component" value="Unassembled WGS sequence"/>
</dbReference>
<dbReference type="PANTHER" id="PTHR30619">
    <property type="entry name" value="DNA INTERNALIZATION/COMPETENCE PROTEIN COMEC/REC2"/>
    <property type="match status" value="1"/>
</dbReference>
<evidence type="ECO:0000256" key="4">
    <source>
        <dbReference type="ARBA" id="ARBA00022989"/>
    </source>
</evidence>
<feature type="transmembrane region" description="Helical" evidence="6">
    <location>
        <begin position="259"/>
        <end position="277"/>
    </location>
</feature>
<evidence type="ECO:0000256" key="5">
    <source>
        <dbReference type="ARBA" id="ARBA00023136"/>
    </source>
</evidence>
<dbReference type="InterPro" id="IPR001279">
    <property type="entry name" value="Metallo-B-lactamas"/>
</dbReference>
<feature type="transmembrane region" description="Helical" evidence="6">
    <location>
        <begin position="503"/>
        <end position="525"/>
    </location>
</feature>
<evidence type="ECO:0000313" key="8">
    <source>
        <dbReference type="EMBL" id="EOR72124.1"/>
    </source>
</evidence>
<proteinExistence type="predicted"/>
<name>A0A9P2WRJ2_THEFU</name>
<feature type="transmembrane region" description="Helical" evidence="6">
    <location>
        <begin position="283"/>
        <end position="302"/>
    </location>
</feature>
<accession>A0A9P2WRJ2</accession>
<keyword evidence="2" id="KW-1003">Cell membrane</keyword>
<feature type="transmembrane region" description="Helical" evidence="6">
    <location>
        <begin position="332"/>
        <end position="361"/>
    </location>
</feature>
<feature type="transmembrane region" description="Helical" evidence="6">
    <location>
        <begin position="419"/>
        <end position="440"/>
    </location>
</feature>
<dbReference type="InterPro" id="IPR035681">
    <property type="entry name" value="ComA-like_MBL"/>
</dbReference>
<comment type="subcellular location">
    <subcellularLocation>
        <location evidence="1">Cell membrane</location>
        <topology evidence="1">Multi-pass membrane protein</topology>
    </subcellularLocation>
</comment>
<dbReference type="SMART" id="SM00849">
    <property type="entry name" value="Lactamase_B"/>
    <property type="match status" value="1"/>
</dbReference>
<keyword evidence="9" id="KW-1185">Reference proteome</keyword>
<reference evidence="8 9" key="1">
    <citation type="journal article" date="2013" name="Genome Announc.">
        <title>Draft Genome Sequence of the Lignocellulose Decomposer Thermobifida fusca Strain TM51.</title>
        <authorList>
            <person name="Toth A."/>
            <person name="Barna T."/>
            <person name="Nagy I."/>
            <person name="Horvath B."/>
            <person name="Nagy I."/>
            <person name="Tancsics A."/>
            <person name="Kriszt B."/>
            <person name="Baka E."/>
            <person name="Fekete C."/>
            <person name="Kukolya J."/>
        </authorList>
    </citation>
    <scope>NUCLEOTIDE SEQUENCE [LARGE SCALE GENOMIC DNA]</scope>
    <source>
        <strain evidence="8 9">TM51</strain>
    </source>
</reference>
<evidence type="ECO:0000256" key="1">
    <source>
        <dbReference type="ARBA" id="ARBA00004651"/>
    </source>
</evidence>
<keyword evidence="4 6" id="KW-1133">Transmembrane helix</keyword>
<feature type="transmembrane region" description="Helical" evidence="6">
    <location>
        <begin position="475"/>
        <end position="496"/>
    </location>
</feature>
<feature type="transmembrane region" description="Helical" evidence="6">
    <location>
        <begin position="18"/>
        <end position="35"/>
    </location>
</feature>
<keyword evidence="3 6" id="KW-0812">Transmembrane</keyword>
<feature type="transmembrane region" description="Helical" evidence="6">
    <location>
        <begin position="42"/>
        <end position="60"/>
    </location>
</feature>
<feature type="transmembrane region" description="Helical" evidence="6">
    <location>
        <begin position="382"/>
        <end position="407"/>
    </location>
</feature>
<keyword evidence="5 6" id="KW-0472">Membrane</keyword>
<dbReference type="EMBL" id="AOSG01000021">
    <property type="protein sequence ID" value="EOR72124.1"/>
    <property type="molecule type" value="Genomic_DNA"/>
</dbReference>
<dbReference type="PANTHER" id="PTHR30619:SF1">
    <property type="entry name" value="RECOMBINATION PROTEIN 2"/>
    <property type="match status" value="1"/>
</dbReference>
<dbReference type="GO" id="GO:0005886">
    <property type="term" value="C:plasma membrane"/>
    <property type="evidence" value="ECO:0007669"/>
    <property type="project" value="UniProtKB-SubCell"/>
</dbReference>
<dbReference type="CDD" id="cd07731">
    <property type="entry name" value="ComA-like_MBL-fold"/>
    <property type="match status" value="1"/>
</dbReference>
<evidence type="ECO:0000256" key="6">
    <source>
        <dbReference type="SAM" id="Phobius"/>
    </source>
</evidence>
<dbReference type="InterPro" id="IPR004477">
    <property type="entry name" value="ComEC_N"/>
</dbReference>
<sequence>MTAAGSGPLPGAGVRLDVSLAVPAVGLWLTVLALLHAAPRTAFLTAAVLGTAAWAGLLLLRHPRWGTVAALCGATLVCAAGGAVAVAGRTAAVAASPMAELAAAQQFTEASVVLALDPRPRENPAVPGRAEFVVTAHTEWVTLPDGTRVRSRVPVVLLVHGEQWRHLVPSQPVRVAGTAVPAGTRLDAALLLVRGPPRHVGPPSAAHAWADRVRGGLRRACAVLPQPERGLLPALVVGDTSLLDAETAEIFRATGMTHLLTVSGANLAVMTGAVLAVTRWLRLPVWASALTGAATIAGFVLLARPEPSVLRAAFMGAVALVSLVVGRPRIGVAALAAAVIGLLLFHPALAASFGFALSVLATGGIMVLAPPWRDAWARRVPAWLAEPVAVTLAAQVACAPLLVVLSAEVSWVSVPTNVAAGPFVPVATVGGFVVAALGLVAPPAAQVAVWVPGVAVAWIHRIAEWGARVPHGAVPWRSDVVGALLLAVLLAALLVLRGWARRVVAAGIAASAVAALALACLAPSWPPPGWAVVACDVGQGDALVLAVDRGEAVVVDTGPRPGAVDRCLDRLRVRRVALLVLTHHDLDHAGGTSGVLRGRTVAEAVVPPGFDAPDAAAALERAGARLRTVHAGEELAVGRWRLSVLWPPADFAGGDANEGSVVVLAHRSAAPPAEGGLSVLLTGDIEESAQRALLTHPGIRGVDVLKTPHHGAGTQEAVFLEATRPRVTLTSVGAGNPYGHPAADTWAQLTALTSASYRTDQHGDVAVVPTGDGPVVYWRGPDVR</sequence>
<dbReference type="InterPro" id="IPR036866">
    <property type="entry name" value="RibonucZ/Hydroxyglut_hydro"/>
</dbReference>
<dbReference type="NCBIfam" id="TIGR00360">
    <property type="entry name" value="ComEC_N-term"/>
    <property type="match status" value="1"/>
</dbReference>
<dbReference type="RefSeq" id="WP_016188362.1">
    <property type="nucleotide sequence ID" value="NZ_AOSG01000021.1"/>
</dbReference>
<dbReference type="InterPro" id="IPR052159">
    <property type="entry name" value="Competence_DNA_uptake"/>
</dbReference>
<evidence type="ECO:0000256" key="3">
    <source>
        <dbReference type="ARBA" id="ARBA00022692"/>
    </source>
</evidence>
<feature type="transmembrane region" description="Helical" evidence="6">
    <location>
        <begin position="447"/>
        <end position="463"/>
    </location>
</feature>
<dbReference type="Gene3D" id="3.60.15.10">
    <property type="entry name" value="Ribonuclease Z/Hydroxyacylglutathione hydrolase-like"/>
    <property type="match status" value="1"/>
</dbReference>
<dbReference type="Pfam" id="PF03772">
    <property type="entry name" value="Competence"/>
    <property type="match status" value="1"/>
</dbReference>
<protein>
    <submittedName>
        <fullName evidence="8">ComEC/Rec2-like protein</fullName>
    </submittedName>
</protein>
<comment type="caution">
    <text evidence="8">The sequence shown here is derived from an EMBL/GenBank/DDBJ whole genome shotgun (WGS) entry which is preliminary data.</text>
</comment>
<gene>
    <name evidence="8" type="ORF">TM51_04498</name>
</gene>
<dbReference type="Pfam" id="PF00753">
    <property type="entry name" value="Lactamase_B"/>
    <property type="match status" value="1"/>
</dbReference>
<feature type="transmembrane region" description="Helical" evidence="6">
    <location>
        <begin position="66"/>
        <end position="88"/>
    </location>
</feature>
<evidence type="ECO:0000259" key="7">
    <source>
        <dbReference type="SMART" id="SM00849"/>
    </source>
</evidence>
<dbReference type="AlphaFoldDB" id="A0A9P2WRJ2"/>